<keyword evidence="1" id="KW-0472">Membrane</keyword>
<name>A0ABV7PSP2_9ACTN</name>
<keyword evidence="1" id="KW-1133">Transmembrane helix</keyword>
<dbReference type="EMBL" id="JBHRWO010000004">
    <property type="protein sequence ID" value="MFC3491586.1"/>
    <property type="molecule type" value="Genomic_DNA"/>
</dbReference>
<feature type="transmembrane region" description="Helical" evidence="1">
    <location>
        <begin position="133"/>
        <end position="156"/>
    </location>
</feature>
<sequence>MAPAARGKAVKPHPAVTAVLLLLVGGVLALFPIALYANAVAMIDGYRAAHGQAGTPGTATVESAVDARGGQVCRGTFVPDDGPARAEVRIEVPGSCEEGRQTEAHLMDGRSSMFIGYGEPKAWAPGASDWAGYLPLVILFGLLSLPIVLLIAMILARLAKRLLTPDAPKR</sequence>
<organism evidence="2 3">
    <name type="scientific">Glycomyces rhizosphaerae</name>
    <dbReference type="NCBI Taxonomy" id="2054422"/>
    <lineage>
        <taxon>Bacteria</taxon>
        <taxon>Bacillati</taxon>
        <taxon>Actinomycetota</taxon>
        <taxon>Actinomycetes</taxon>
        <taxon>Glycomycetales</taxon>
        <taxon>Glycomycetaceae</taxon>
        <taxon>Glycomyces</taxon>
    </lineage>
</organism>
<reference evidence="3" key="1">
    <citation type="journal article" date="2019" name="Int. J. Syst. Evol. Microbiol.">
        <title>The Global Catalogue of Microorganisms (GCM) 10K type strain sequencing project: providing services to taxonomists for standard genome sequencing and annotation.</title>
        <authorList>
            <consortium name="The Broad Institute Genomics Platform"/>
            <consortium name="The Broad Institute Genome Sequencing Center for Infectious Disease"/>
            <person name="Wu L."/>
            <person name="Ma J."/>
        </authorList>
    </citation>
    <scope>NUCLEOTIDE SEQUENCE [LARGE SCALE GENOMIC DNA]</scope>
    <source>
        <strain evidence="3">CGMCC 4.7396</strain>
    </source>
</reference>
<gene>
    <name evidence="2" type="ORF">ACFO8M_03675</name>
</gene>
<evidence type="ECO:0008006" key="4">
    <source>
        <dbReference type="Google" id="ProtNLM"/>
    </source>
</evidence>
<protein>
    <recommendedName>
        <fullName evidence="4">DUF3592 domain-containing protein</fullName>
    </recommendedName>
</protein>
<keyword evidence="1" id="KW-0812">Transmembrane</keyword>
<dbReference type="Proteomes" id="UP001595712">
    <property type="component" value="Unassembled WGS sequence"/>
</dbReference>
<dbReference type="RefSeq" id="WP_387970623.1">
    <property type="nucleotide sequence ID" value="NZ_JBHRWO010000004.1"/>
</dbReference>
<evidence type="ECO:0000313" key="3">
    <source>
        <dbReference type="Proteomes" id="UP001595712"/>
    </source>
</evidence>
<comment type="caution">
    <text evidence="2">The sequence shown here is derived from an EMBL/GenBank/DDBJ whole genome shotgun (WGS) entry which is preliminary data.</text>
</comment>
<evidence type="ECO:0000256" key="1">
    <source>
        <dbReference type="SAM" id="Phobius"/>
    </source>
</evidence>
<proteinExistence type="predicted"/>
<feature type="transmembrane region" description="Helical" evidence="1">
    <location>
        <begin position="15"/>
        <end position="37"/>
    </location>
</feature>
<evidence type="ECO:0000313" key="2">
    <source>
        <dbReference type="EMBL" id="MFC3491586.1"/>
    </source>
</evidence>
<keyword evidence="3" id="KW-1185">Reference proteome</keyword>
<accession>A0ABV7PSP2</accession>